<comment type="caution">
    <text evidence="3">The sequence shown here is derived from an EMBL/GenBank/DDBJ whole genome shotgun (WGS) entry which is preliminary data.</text>
</comment>
<evidence type="ECO:0000313" key="3">
    <source>
        <dbReference type="EMBL" id="KKP92433.1"/>
    </source>
</evidence>
<protein>
    <submittedName>
        <fullName evidence="3">Smf protein</fullName>
    </submittedName>
</protein>
<proteinExistence type="inferred from homology"/>
<dbReference type="Pfam" id="PF02481">
    <property type="entry name" value="DNA_processg_A"/>
    <property type="match status" value="1"/>
</dbReference>
<dbReference type="NCBIfam" id="TIGR00732">
    <property type="entry name" value="dprA"/>
    <property type="match status" value="1"/>
</dbReference>
<comment type="similarity">
    <text evidence="1">Belongs to the DprA/Smf family.</text>
</comment>
<gene>
    <name evidence="3" type="ORF">UR96_C0013G0002</name>
</gene>
<organism evidence="3 4">
    <name type="scientific">candidate division WS6 bacterium GW2011_GWC1_36_11</name>
    <dbReference type="NCBI Taxonomy" id="1619090"/>
    <lineage>
        <taxon>Bacteria</taxon>
        <taxon>Candidatus Dojkabacteria</taxon>
    </lineage>
</organism>
<dbReference type="GO" id="GO:0009294">
    <property type="term" value="P:DNA-mediated transformation"/>
    <property type="evidence" value="ECO:0007669"/>
    <property type="project" value="InterPro"/>
</dbReference>
<dbReference type="InterPro" id="IPR003488">
    <property type="entry name" value="DprA"/>
</dbReference>
<dbReference type="SUPFAM" id="SSF102405">
    <property type="entry name" value="MCP/YpsA-like"/>
    <property type="match status" value="1"/>
</dbReference>
<dbReference type="AlphaFoldDB" id="A0A0G0DGC2"/>
<reference evidence="3 4" key="1">
    <citation type="journal article" date="2015" name="Nature">
        <title>rRNA introns, odd ribosomes, and small enigmatic genomes across a large radiation of phyla.</title>
        <authorList>
            <person name="Brown C.T."/>
            <person name="Hug L.A."/>
            <person name="Thomas B.C."/>
            <person name="Sharon I."/>
            <person name="Castelle C.J."/>
            <person name="Singh A."/>
            <person name="Wilkins M.J."/>
            <person name="Williams K.H."/>
            <person name="Banfield J.F."/>
        </authorList>
    </citation>
    <scope>NUCLEOTIDE SEQUENCE [LARGE SCALE GENOMIC DNA]</scope>
</reference>
<dbReference type="Proteomes" id="UP000034140">
    <property type="component" value="Unassembled WGS sequence"/>
</dbReference>
<sequence>MPYICMSDSKYPSLLKEIHNPPKRLYYKGNIDLLMKKILTIVGTRKATKYGFEILNMLLQPYLIDLDICIVSGLARGIDTMVHRRCLELGIPTIAVIAGGIENIYPISNTKLYNDICSRGLVMAEYDGKVDMHKGMFPMRNRILAGLSETTIVIEADIRSGSLVTANLALEFNRDVYVIPGDITKDMSRGCNLLIKQGADVITCEDDLKQILGIEAEQLKLIVDKSL</sequence>
<evidence type="ECO:0000259" key="2">
    <source>
        <dbReference type="Pfam" id="PF02481"/>
    </source>
</evidence>
<feature type="domain" description="Smf/DprA SLOG" evidence="2">
    <location>
        <begin position="3"/>
        <end position="209"/>
    </location>
</feature>
<name>A0A0G0DGC2_9BACT</name>
<dbReference type="Gene3D" id="3.40.50.450">
    <property type="match status" value="1"/>
</dbReference>
<evidence type="ECO:0000313" key="4">
    <source>
        <dbReference type="Proteomes" id="UP000034140"/>
    </source>
</evidence>
<dbReference type="EMBL" id="LBRE01000013">
    <property type="protein sequence ID" value="KKP92433.1"/>
    <property type="molecule type" value="Genomic_DNA"/>
</dbReference>
<dbReference type="PATRIC" id="fig|1619090.3.peg.333"/>
<dbReference type="PANTHER" id="PTHR43022:SF1">
    <property type="entry name" value="PROTEIN SMF"/>
    <property type="match status" value="1"/>
</dbReference>
<accession>A0A0G0DGC2</accession>
<dbReference type="InterPro" id="IPR057666">
    <property type="entry name" value="DrpA_SLOG"/>
</dbReference>
<evidence type="ECO:0000256" key="1">
    <source>
        <dbReference type="ARBA" id="ARBA00006525"/>
    </source>
</evidence>
<dbReference type="PANTHER" id="PTHR43022">
    <property type="entry name" value="PROTEIN SMF"/>
    <property type="match status" value="1"/>
</dbReference>